<protein>
    <submittedName>
        <fullName evidence="1">Uncharacterized protein</fullName>
    </submittedName>
</protein>
<accession>A0AAQ4EF38</accession>
<sequence>MHTRAGSVRSLRKRETHFQYYMRAPTRFTTLACNTLLEKRTRQSTRKTSMYLLLLPNVWLDVMRCADLPEWIDALWGQRARTGQGI</sequence>
<organism evidence="1 2">
    <name type="scientific">Amblyomma americanum</name>
    <name type="common">Lone star tick</name>
    <dbReference type="NCBI Taxonomy" id="6943"/>
    <lineage>
        <taxon>Eukaryota</taxon>
        <taxon>Metazoa</taxon>
        <taxon>Ecdysozoa</taxon>
        <taxon>Arthropoda</taxon>
        <taxon>Chelicerata</taxon>
        <taxon>Arachnida</taxon>
        <taxon>Acari</taxon>
        <taxon>Parasitiformes</taxon>
        <taxon>Ixodida</taxon>
        <taxon>Ixodoidea</taxon>
        <taxon>Ixodidae</taxon>
        <taxon>Amblyomminae</taxon>
        <taxon>Amblyomma</taxon>
    </lineage>
</organism>
<dbReference type="AlphaFoldDB" id="A0AAQ4EF38"/>
<proteinExistence type="predicted"/>
<reference evidence="1 2" key="1">
    <citation type="journal article" date="2023" name="Arcadia Sci">
        <title>De novo assembly of a long-read Amblyomma americanum tick genome.</title>
        <authorList>
            <person name="Chou S."/>
            <person name="Poskanzer K.E."/>
            <person name="Rollins M."/>
            <person name="Thuy-Boun P.S."/>
        </authorList>
    </citation>
    <scope>NUCLEOTIDE SEQUENCE [LARGE SCALE GENOMIC DNA]</scope>
    <source>
        <strain evidence="1">F_SG_1</strain>
        <tissue evidence="1">Salivary glands</tissue>
    </source>
</reference>
<gene>
    <name evidence="1" type="ORF">V5799_012193</name>
</gene>
<dbReference type="Proteomes" id="UP001321473">
    <property type="component" value="Unassembled WGS sequence"/>
</dbReference>
<evidence type="ECO:0000313" key="2">
    <source>
        <dbReference type="Proteomes" id="UP001321473"/>
    </source>
</evidence>
<evidence type="ECO:0000313" key="1">
    <source>
        <dbReference type="EMBL" id="KAK8773274.1"/>
    </source>
</evidence>
<name>A0AAQ4EF38_AMBAM</name>
<keyword evidence="2" id="KW-1185">Reference proteome</keyword>
<dbReference type="EMBL" id="JARKHS020017135">
    <property type="protein sequence ID" value="KAK8773274.1"/>
    <property type="molecule type" value="Genomic_DNA"/>
</dbReference>
<comment type="caution">
    <text evidence="1">The sequence shown here is derived from an EMBL/GenBank/DDBJ whole genome shotgun (WGS) entry which is preliminary data.</text>
</comment>